<evidence type="ECO:0000256" key="1">
    <source>
        <dbReference type="SAM" id="MobiDB-lite"/>
    </source>
</evidence>
<evidence type="ECO:0000313" key="3">
    <source>
        <dbReference type="Proteomes" id="UP000053815"/>
    </source>
</evidence>
<feature type="compositionally biased region" description="Polar residues" evidence="1">
    <location>
        <begin position="38"/>
        <end position="48"/>
    </location>
</feature>
<feature type="region of interest" description="Disordered" evidence="1">
    <location>
        <begin position="132"/>
        <end position="262"/>
    </location>
</feature>
<feature type="compositionally biased region" description="Polar residues" evidence="1">
    <location>
        <begin position="194"/>
        <end position="224"/>
    </location>
</feature>
<dbReference type="OrthoDB" id="2212248at2759"/>
<feature type="region of interest" description="Disordered" evidence="1">
    <location>
        <begin position="38"/>
        <end position="91"/>
    </location>
</feature>
<proteinExistence type="predicted"/>
<feature type="compositionally biased region" description="Polar residues" evidence="1">
    <location>
        <begin position="142"/>
        <end position="151"/>
    </location>
</feature>
<feature type="compositionally biased region" description="Polar residues" evidence="1">
    <location>
        <begin position="170"/>
        <end position="186"/>
    </location>
</feature>
<keyword evidence="3" id="KW-1185">Reference proteome</keyword>
<protein>
    <submittedName>
        <fullName evidence="2">Uncharacterized protein</fullName>
    </submittedName>
</protein>
<sequence length="692" mass="77490">MSETEADQDLFDDGFNEQALAMTMTAFEEQWASSQAAPLFSTFDNGPNHTDFPSAPLPPLPVQAPSSRPQYHHQHQQKGQSQRESEVDSESAKLIADLKHKLYVQEHEKKDLERKLRDSQDVLKTKAKYLNLKRQVQARTPDPSTSTQNSKRVFPQAPPRPKSKIRKTAISPSQSLRSPTASSSEIANAMESIHLSSQNPSSATRQPSSMQSPTASTQHYTPSIKSEPLSVSDRRSIPPSVPSDRESRCALPPRPPSSAGGLDALKQTFDVFKETNKSRSAKLNMILVPEQIREFARFFCSKLMPADSACSPNAKELLSLLVSDIQDIIIRSENPKFTIPSLLTQFGLCLPICIEEKLHDIISTIVAVLQRLATFSAITADHLVKEVKLNLTHSNVYRLISVLALYSFKKPPSMYYVVEEFPDIVHANSNDIILLGQKYSTMSREIAEALAYEKTPPQARNTVLCILSILSVVGAGHSKSTLSFLLTDMAFLNLLSVNTPLDILDKACAVLTLNMRDMDLLELDIDNFDNKPLFVVTQLCGLLLIEEPFEYYPHTRSSKQDGKNFSSQWYSLCKRVCNLLRLMAILKLPDSVALLNKKIILSEVIAFSMRCCEFDSTDKRTDHIHSRKTLVQSGCRALLTVVKSVKDANLLDKDTIVKLRNLVIFYVDKDDDSHPAKPPLLGIERWLDQLEK</sequence>
<organism evidence="2">
    <name type="scientific">Mucor ambiguus</name>
    <dbReference type="NCBI Taxonomy" id="91626"/>
    <lineage>
        <taxon>Eukaryota</taxon>
        <taxon>Fungi</taxon>
        <taxon>Fungi incertae sedis</taxon>
        <taxon>Mucoromycota</taxon>
        <taxon>Mucoromycotina</taxon>
        <taxon>Mucoromycetes</taxon>
        <taxon>Mucorales</taxon>
        <taxon>Mucorineae</taxon>
        <taxon>Mucoraceae</taxon>
        <taxon>Mucor</taxon>
    </lineage>
</organism>
<name>A0A0C9LY51_9FUNG</name>
<dbReference type="Proteomes" id="UP000053815">
    <property type="component" value="Unassembled WGS sequence"/>
</dbReference>
<reference evidence="2" key="1">
    <citation type="submission" date="2014-09" db="EMBL/GenBank/DDBJ databases">
        <title>Draft genome sequence of an oleaginous Mucoromycotina fungus Mucor ambiguus NBRC6742.</title>
        <authorList>
            <person name="Takeda I."/>
            <person name="Yamane N."/>
            <person name="Morita T."/>
            <person name="Tamano K."/>
            <person name="Machida M."/>
            <person name="Baker S."/>
            <person name="Koike H."/>
        </authorList>
    </citation>
    <scope>NUCLEOTIDE SEQUENCE</scope>
    <source>
        <strain evidence="2">NBRC 6742</strain>
    </source>
</reference>
<accession>A0A0C9LY51</accession>
<dbReference type="AlphaFoldDB" id="A0A0C9LY51"/>
<evidence type="ECO:0000313" key="2">
    <source>
        <dbReference type="EMBL" id="GAN10680.1"/>
    </source>
</evidence>
<dbReference type="EMBL" id="DF836675">
    <property type="protein sequence ID" value="GAN10680.1"/>
    <property type="molecule type" value="Genomic_DNA"/>
</dbReference>
<gene>
    <name evidence="2" type="ORF">MAM1_0386d10225</name>
</gene>